<feature type="domain" description="UspA" evidence="2">
    <location>
        <begin position="4"/>
        <end position="118"/>
    </location>
</feature>
<organism evidence="3">
    <name type="scientific">marine sediment metagenome</name>
    <dbReference type="NCBI Taxonomy" id="412755"/>
    <lineage>
        <taxon>unclassified sequences</taxon>
        <taxon>metagenomes</taxon>
        <taxon>ecological metagenomes</taxon>
    </lineage>
</organism>
<comment type="similarity">
    <text evidence="1">Belongs to the universal stress protein A family.</text>
</comment>
<evidence type="ECO:0000313" key="3">
    <source>
        <dbReference type="EMBL" id="GAH70524.1"/>
    </source>
</evidence>
<dbReference type="PANTHER" id="PTHR46268">
    <property type="entry name" value="STRESS RESPONSE PROTEIN NHAX"/>
    <property type="match status" value="1"/>
</dbReference>
<sequence length="148" mass="16437">MGAYRKIVCATRGGKASKKTEERAIEIAKATNAKLTFIHVVNTDLDFLKSSTGKLVLDTVQDDLRECGRLILSMAQNRAKKAGINAKSEMREGIISEQIEEFLRKRKDINLLVMGCTTEEGKSSVGKARELAERIRKDLGIDVLLLED</sequence>
<accession>X1IWR3</accession>
<gene>
    <name evidence="3" type="ORF">S03H2_54913</name>
</gene>
<protein>
    <recommendedName>
        <fullName evidence="2">UspA domain-containing protein</fullName>
    </recommendedName>
</protein>
<proteinExistence type="inferred from homology"/>
<dbReference type="PANTHER" id="PTHR46268:SF6">
    <property type="entry name" value="UNIVERSAL STRESS PROTEIN UP12"/>
    <property type="match status" value="1"/>
</dbReference>
<dbReference type="Pfam" id="PF00582">
    <property type="entry name" value="Usp"/>
    <property type="match status" value="1"/>
</dbReference>
<dbReference type="InterPro" id="IPR006016">
    <property type="entry name" value="UspA"/>
</dbReference>
<dbReference type="AlphaFoldDB" id="X1IWR3"/>
<name>X1IWR3_9ZZZZ</name>
<dbReference type="Gene3D" id="3.40.50.12370">
    <property type="match status" value="1"/>
</dbReference>
<evidence type="ECO:0000259" key="2">
    <source>
        <dbReference type="Pfam" id="PF00582"/>
    </source>
</evidence>
<dbReference type="CDD" id="cd00293">
    <property type="entry name" value="USP-like"/>
    <property type="match status" value="1"/>
</dbReference>
<reference evidence="3" key="1">
    <citation type="journal article" date="2014" name="Front. Microbiol.">
        <title>High frequency of phylogenetically diverse reductive dehalogenase-homologous genes in deep subseafloor sedimentary metagenomes.</title>
        <authorList>
            <person name="Kawai M."/>
            <person name="Futagami T."/>
            <person name="Toyoda A."/>
            <person name="Takaki Y."/>
            <person name="Nishi S."/>
            <person name="Hori S."/>
            <person name="Arai W."/>
            <person name="Tsubouchi T."/>
            <person name="Morono Y."/>
            <person name="Uchiyama I."/>
            <person name="Ito T."/>
            <person name="Fujiyama A."/>
            <person name="Inagaki F."/>
            <person name="Takami H."/>
        </authorList>
    </citation>
    <scope>NUCLEOTIDE SEQUENCE</scope>
    <source>
        <strain evidence="3">Expedition CK06-06</strain>
    </source>
</reference>
<dbReference type="SUPFAM" id="SSF52402">
    <property type="entry name" value="Adenine nucleotide alpha hydrolases-like"/>
    <property type="match status" value="1"/>
</dbReference>
<evidence type="ECO:0000256" key="1">
    <source>
        <dbReference type="ARBA" id="ARBA00008791"/>
    </source>
</evidence>
<dbReference type="EMBL" id="BARU01035043">
    <property type="protein sequence ID" value="GAH70524.1"/>
    <property type="molecule type" value="Genomic_DNA"/>
</dbReference>
<comment type="caution">
    <text evidence="3">The sequence shown here is derived from an EMBL/GenBank/DDBJ whole genome shotgun (WGS) entry which is preliminary data.</text>
</comment>